<dbReference type="RefSeq" id="XP_046068699.1">
    <property type="nucleotide sequence ID" value="XM_046220861.1"/>
</dbReference>
<accession>A0AAD4KP12</accession>
<proteinExistence type="predicted"/>
<name>A0AAD4KP12_9EURO</name>
<sequence>MKELSFPVTRFTGSFGGGKLPGHFYHAIDPAAPTGLVQEQGLHWEAAVENPIAAVIDESIARFVVESSKLALLGMSIGGYLACRAAAHESQLAEVIATSPLPRPLELFEKVAEQDAGATASMQLRRTTR</sequence>
<dbReference type="SUPFAM" id="SSF53474">
    <property type="entry name" value="alpha/beta-Hydrolases"/>
    <property type="match status" value="1"/>
</dbReference>
<protein>
    <recommendedName>
        <fullName evidence="3">AB hydrolase-1 domain-containing protein</fullName>
    </recommendedName>
</protein>
<evidence type="ECO:0008006" key="3">
    <source>
        <dbReference type="Google" id="ProtNLM"/>
    </source>
</evidence>
<comment type="caution">
    <text evidence="1">The sequence shown here is derived from an EMBL/GenBank/DDBJ whole genome shotgun (WGS) entry which is preliminary data.</text>
</comment>
<dbReference type="EMBL" id="JAJTJA010000010">
    <property type="protein sequence ID" value="KAH8692826.1"/>
    <property type="molecule type" value="Genomic_DNA"/>
</dbReference>
<reference evidence="1" key="1">
    <citation type="submission" date="2021-12" db="EMBL/GenBank/DDBJ databases">
        <title>Convergent genome expansion in fungi linked to evolution of root-endophyte symbiosis.</title>
        <authorList>
            <consortium name="DOE Joint Genome Institute"/>
            <person name="Ke Y.-H."/>
            <person name="Bonito G."/>
            <person name="Liao H.-L."/>
            <person name="Looney B."/>
            <person name="Rojas-Flechas A."/>
            <person name="Nash J."/>
            <person name="Hameed K."/>
            <person name="Schadt C."/>
            <person name="Martin F."/>
            <person name="Crous P.W."/>
            <person name="Miettinen O."/>
            <person name="Magnuson J.K."/>
            <person name="Labbe J."/>
            <person name="Jacobson D."/>
            <person name="Doktycz M.J."/>
            <person name="Veneault-Fourrey C."/>
            <person name="Kuo A."/>
            <person name="Mondo S."/>
            <person name="Calhoun S."/>
            <person name="Riley R."/>
            <person name="Ohm R."/>
            <person name="LaButti K."/>
            <person name="Andreopoulos B."/>
            <person name="Pangilinan J."/>
            <person name="Nolan M."/>
            <person name="Tritt A."/>
            <person name="Clum A."/>
            <person name="Lipzen A."/>
            <person name="Daum C."/>
            <person name="Barry K."/>
            <person name="Grigoriev I.V."/>
            <person name="Vilgalys R."/>
        </authorList>
    </citation>
    <scope>NUCLEOTIDE SEQUENCE</scope>
    <source>
        <strain evidence="1">PMI_201</strain>
    </source>
</reference>
<dbReference type="Gene3D" id="3.40.50.1820">
    <property type="entry name" value="alpha/beta hydrolase"/>
    <property type="match status" value="1"/>
</dbReference>
<keyword evidence="2" id="KW-1185">Reference proteome</keyword>
<dbReference type="InterPro" id="IPR029058">
    <property type="entry name" value="AB_hydrolase_fold"/>
</dbReference>
<evidence type="ECO:0000313" key="1">
    <source>
        <dbReference type="EMBL" id="KAH8692826.1"/>
    </source>
</evidence>
<organism evidence="1 2">
    <name type="scientific">Talaromyces proteolyticus</name>
    <dbReference type="NCBI Taxonomy" id="1131652"/>
    <lineage>
        <taxon>Eukaryota</taxon>
        <taxon>Fungi</taxon>
        <taxon>Dikarya</taxon>
        <taxon>Ascomycota</taxon>
        <taxon>Pezizomycotina</taxon>
        <taxon>Eurotiomycetes</taxon>
        <taxon>Eurotiomycetidae</taxon>
        <taxon>Eurotiales</taxon>
        <taxon>Trichocomaceae</taxon>
        <taxon>Talaromyces</taxon>
        <taxon>Talaromyces sect. Bacilispori</taxon>
    </lineage>
</organism>
<gene>
    <name evidence="1" type="ORF">BGW36DRAFT_430571</name>
</gene>
<dbReference type="Proteomes" id="UP001201262">
    <property type="component" value="Unassembled WGS sequence"/>
</dbReference>
<dbReference type="AlphaFoldDB" id="A0AAD4KP12"/>
<evidence type="ECO:0000313" key="2">
    <source>
        <dbReference type="Proteomes" id="UP001201262"/>
    </source>
</evidence>
<dbReference type="GeneID" id="70251148"/>